<name>A0A2K8PPT4_STRLA</name>
<protein>
    <recommendedName>
        <fullName evidence="3">eCIS core domain-containing protein</fullName>
    </recommendedName>
</protein>
<feature type="compositionally biased region" description="Basic and acidic residues" evidence="1">
    <location>
        <begin position="12"/>
        <end position="21"/>
    </location>
</feature>
<keyword evidence="2" id="KW-0472">Membrane</keyword>
<feature type="compositionally biased region" description="Low complexity" evidence="1">
    <location>
        <begin position="1"/>
        <end position="11"/>
    </location>
</feature>
<dbReference type="RefSeq" id="WP_051840935.1">
    <property type="nucleotide sequence ID" value="NZ_CP024985.1"/>
</dbReference>
<evidence type="ECO:0000256" key="2">
    <source>
        <dbReference type="SAM" id="Phobius"/>
    </source>
</evidence>
<proteinExistence type="predicted"/>
<organism evidence="4 5">
    <name type="scientific">Streptomyces lavendulae subsp. lavendulae</name>
    <dbReference type="NCBI Taxonomy" id="58340"/>
    <lineage>
        <taxon>Bacteria</taxon>
        <taxon>Bacillati</taxon>
        <taxon>Actinomycetota</taxon>
        <taxon>Actinomycetes</taxon>
        <taxon>Kitasatosporales</taxon>
        <taxon>Streptomycetaceae</taxon>
        <taxon>Streptomyces</taxon>
    </lineage>
</organism>
<dbReference type="Pfam" id="PF13699">
    <property type="entry name" value="eCIS_core"/>
    <property type="match status" value="1"/>
</dbReference>
<dbReference type="Proteomes" id="UP000231791">
    <property type="component" value="Chromosome"/>
</dbReference>
<dbReference type="EMBL" id="CP024985">
    <property type="protein sequence ID" value="ATZ28741.1"/>
    <property type="molecule type" value="Genomic_DNA"/>
</dbReference>
<reference evidence="4 5" key="1">
    <citation type="submission" date="2017-11" db="EMBL/GenBank/DDBJ databases">
        <title>Complete genome sequence of Streptomyces lavendulae subsp. lavendulae CCM 3239 (formerly 'Streptomyces aureofaciens CCM 3239'), the producer of the angucycline-type antibiotic auricin.</title>
        <authorList>
            <person name="Busche T."/>
            <person name="Novakova R."/>
            <person name="Al'Dilaimi A."/>
            <person name="Homerova D."/>
            <person name="Feckova L."/>
            <person name="Rezuchova B."/>
            <person name="Mingyar E."/>
            <person name="Csolleiova D."/>
            <person name="Bekeova C."/>
            <person name="Winkler A."/>
            <person name="Sevcikova B."/>
            <person name="Kalinowski J."/>
            <person name="Kormanec J."/>
            <person name="Ruckert C."/>
        </authorList>
    </citation>
    <scope>NUCLEOTIDE SEQUENCE [LARGE SCALE GENOMIC DNA]</scope>
    <source>
        <strain evidence="4 5">CCM 3239</strain>
    </source>
</reference>
<sequence>MAAREVPAVPARPERRPERRSVWRAADPPVPEPDERLEAEADRFAERYASLAPGAVRPLPRPLAAASPTGDAGAPLDPATRAAMEPRLGWDLSRVRVHTGPAAAASAAALDARAYTAGGHIVLGDGARPGSDAGRRLLAHELAHVAQQARGEGAGTIHRKPLPPAAAPAGRRARGGGKPFELRVTREMDPAELLRHFVREYYRTTDEREVERRLPWWHWEKPGGLAAGADDVRRGRIWLTVTDATRAALDRLPQEEQDRINAEADARFWRRSGLPEGTKLGGGPQDAVLRARWLGARADVTWEHAQLRELQALPEDVRRILFAGDRPLVPEDYERALGLARRLTALTPAQRAAYLDRVNGSTGDWDELDASIGRFEDRERLREAEAQRTEEAASALFGCEDLYRLWRQRNTTRRDAVRGGPYVAYQPGLERRATEAAALFEESLARHGFRDEQAFLDAMAVYRLRFRTEAVDIALDLLDHYDHLLYVERGRLQGPGYVASLVSGIAASGAPGLYARAARAESTARSVRAGADPESSFERNRAAAQAGGYQREALSLRDSAQRAVLSAGGGDPLLAPGRLGRGTDLEKLSGLDEAGARAYLLGVLDARLADTARARQEFTGDPERVYSLPDLVRATKEKLGTDGATVYGWIVDDHVEEAGRSHVFTAVVLGVLALVLAALVPVGGWVAAVALLGTSVLSTYQAGQALEEYRAQSADYRLSFIEDEPSLLWVGVAVAAAAVDLGVSAVVLFKASAKALSALEGPLRELAAASDAESAAARYRTLVTRIDEAEGLDQAVKAALKDRAAAARGLDQVVGELHSKPLAFLGFPEPRLLRRGIFHLVRLGANTFTKLRGEKQLLDLLGDVTKLSGAARAELEAAFSEVKQIVSVGRARRMDEATVLEFVDRSAAARKVGGTGEFESIVADMRAWHPPTQEQEQAEKALVKAWGELRSWHRTREELLAERRAVLKAPSGARDTEQLKALDDSFKGLDDVVEADGSGRTWVKPGLISRARQDVLAAEGVAEKARVSPVKRMRAVFDGSPERAEVAASGTADRVGTLRSPSEKLAVDHVVSLDRMSQMEGFTKLKAVERERLAVRKDNLVLMDASANSSKGAHSWSSWEYSSNYYTDPAQIAHWKGRDAELTAIIQKWILDTVRGR</sequence>
<dbReference type="AlphaFoldDB" id="A0A2K8PPT4"/>
<feature type="region of interest" description="Disordered" evidence="1">
    <location>
        <begin position="149"/>
        <end position="177"/>
    </location>
</feature>
<dbReference type="GeneID" id="94019186"/>
<keyword evidence="2" id="KW-0812">Transmembrane</keyword>
<accession>A0A2K8PPT4</accession>
<evidence type="ECO:0000313" key="4">
    <source>
        <dbReference type="EMBL" id="ATZ28741.1"/>
    </source>
</evidence>
<feature type="transmembrane region" description="Helical" evidence="2">
    <location>
        <begin position="663"/>
        <end position="692"/>
    </location>
</feature>
<evidence type="ECO:0000256" key="1">
    <source>
        <dbReference type="SAM" id="MobiDB-lite"/>
    </source>
</evidence>
<dbReference type="InterPro" id="IPR025295">
    <property type="entry name" value="eCIS_core_dom"/>
</dbReference>
<gene>
    <name evidence="4" type="ORF">SLAV_34855</name>
</gene>
<dbReference type="KEGG" id="slx:SLAV_34855"/>
<evidence type="ECO:0000313" key="5">
    <source>
        <dbReference type="Proteomes" id="UP000231791"/>
    </source>
</evidence>
<keyword evidence="5" id="KW-1185">Reference proteome</keyword>
<feature type="compositionally biased region" description="Low complexity" evidence="1">
    <location>
        <begin position="57"/>
        <end position="68"/>
    </location>
</feature>
<feature type="transmembrane region" description="Helical" evidence="2">
    <location>
        <begin position="727"/>
        <end position="749"/>
    </location>
</feature>
<keyword evidence="2" id="KW-1133">Transmembrane helix</keyword>
<feature type="region of interest" description="Disordered" evidence="1">
    <location>
        <begin position="1"/>
        <end position="40"/>
    </location>
</feature>
<evidence type="ECO:0000259" key="3">
    <source>
        <dbReference type="Pfam" id="PF13699"/>
    </source>
</evidence>
<feature type="domain" description="eCIS core" evidence="3">
    <location>
        <begin position="75"/>
        <end position="151"/>
    </location>
</feature>
<feature type="region of interest" description="Disordered" evidence="1">
    <location>
        <begin position="57"/>
        <end position="78"/>
    </location>
</feature>